<reference evidence="8" key="1">
    <citation type="submission" date="2019-03" db="EMBL/GenBank/DDBJ databases">
        <title>Single cell metagenomics reveals metabolic interactions within the superorganism composed of flagellate Streblomastix strix and complex community of Bacteroidetes bacteria on its surface.</title>
        <authorList>
            <person name="Treitli S.C."/>
            <person name="Kolisko M."/>
            <person name="Husnik F."/>
            <person name="Keeling P."/>
            <person name="Hampl V."/>
        </authorList>
    </citation>
    <scope>NUCLEOTIDE SEQUENCE</scope>
    <source>
        <strain evidence="8">STM</strain>
    </source>
</reference>
<dbReference type="InterPro" id="IPR051906">
    <property type="entry name" value="TolC-like"/>
</dbReference>
<dbReference type="SUPFAM" id="SSF56954">
    <property type="entry name" value="Outer membrane efflux proteins (OEP)"/>
    <property type="match status" value="1"/>
</dbReference>
<dbReference type="InterPro" id="IPR003423">
    <property type="entry name" value="OMP_efflux"/>
</dbReference>
<dbReference type="Pfam" id="PF02321">
    <property type="entry name" value="OEP"/>
    <property type="match status" value="2"/>
</dbReference>
<evidence type="ECO:0000256" key="2">
    <source>
        <dbReference type="ARBA" id="ARBA00022448"/>
    </source>
</evidence>
<dbReference type="Gene3D" id="1.20.1600.10">
    <property type="entry name" value="Outer membrane efflux proteins (OEP)"/>
    <property type="match status" value="1"/>
</dbReference>
<evidence type="ECO:0000313" key="8">
    <source>
        <dbReference type="EMBL" id="KAA6350728.1"/>
    </source>
</evidence>
<comment type="caution">
    <text evidence="8">The sequence shown here is derived from an EMBL/GenBank/DDBJ whole genome shotgun (WGS) entry which is preliminary data.</text>
</comment>
<keyword evidence="2" id="KW-0813">Transport</keyword>
<keyword evidence="5" id="KW-0472">Membrane</keyword>
<protein>
    <recommendedName>
        <fullName evidence="9">TolC family protein</fullName>
    </recommendedName>
</protein>
<comment type="subcellular location">
    <subcellularLocation>
        <location evidence="1">Cell outer membrane</location>
    </subcellularLocation>
</comment>
<evidence type="ECO:0008006" key="9">
    <source>
        <dbReference type="Google" id="ProtNLM"/>
    </source>
</evidence>
<keyword evidence="6" id="KW-0998">Cell outer membrane</keyword>
<proteinExistence type="predicted"/>
<evidence type="ECO:0000256" key="3">
    <source>
        <dbReference type="ARBA" id="ARBA00022452"/>
    </source>
</evidence>
<keyword evidence="7" id="KW-0175">Coiled coil</keyword>
<dbReference type="PANTHER" id="PTHR30026:SF20">
    <property type="entry name" value="OUTER MEMBRANE PROTEIN TOLC"/>
    <property type="match status" value="1"/>
</dbReference>
<evidence type="ECO:0000256" key="7">
    <source>
        <dbReference type="SAM" id="Coils"/>
    </source>
</evidence>
<gene>
    <name evidence="8" type="ORF">EZS27_001956</name>
</gene>
<dbReference type="PANTHER" id="PTHR30026">
    <property type="entry name" value="OUTER MEMBRANE PROTEIN TOLC"/>
    <property type="match status" value="1"/>
</dbReference>
<feature type="coiled-coil region" evidence="7">
    <location>
        <begin position="327"/>
        <end position="356"/>
    </location>
</feature>
<dbReference type="AlphaFoldDB" id="A0A5J4SXW6"/>
<keyword evidence="4" id="KW-0812">Transmembrane</keyword>
<evidence type="ECO:0000256" key="1">
    <source>
        <dbReference type="ARBA" id="ARBA00004442"/>
    </source>
</evidence>
<dbReference type="GO" id="GO:0009279">
    <property type="term" value="C:cell outer membrane"/>
    <property type="evidence" value="ECO:0007669"/>
    <property type="project" value="UniProtKB-SubCell"/>
</dbReference>
<name>A0A5J4SXW6_9ZZZZ</name>
<dbReference type="GO" id="GO:1990281">
    <property type="term" value="C:efflux pump complex"/>
    <property type="evidence" value="ECO:0007669"/>
    <property type="project" value="TreeGrafter"/>
</dbReference>
<dbReference type="EMBL" id="SNRY01000024">
    <property type="protein sequence ID" value="KAA6350728.1"/>
    <property type="molecule type" value="Genomic_DNA"/>
</dbReference>
<dbReference type="GO" id="GO:0015288">
    <property type="term" value="F:porin activity"/>
    <property type="evidence" value="ECO:0007669"/>
    <property type="project" value="TreeGrafter"/>
</dbReference>
<sequence length="439" mass="50206">MKRLPITFFFLVCLSNTLQTQEVFDLKSCLETGLENNYSLRISWNNEQISKNNVTLANAGYLPTIDLSGSSQNTLNSADTKIRATGKTDSENAAFDQTINVGLNLNWTIFNGFKMTADYKRLKELEKQGEINTRMAIEDFIAGFTAEYYNNIQQKIRLKNFHYAVSLSKERLRIVEAQYTIGNFSRLDLQQARVDFNADSSKYMKQQELLQTSYIRLNELMAHKDVNRIISIRDSVIDVNALLHFNELWESTLKTNASLLRVEQDNVLAGLDLKSVYSRNYPYVRLNSGYGYTLNHYGTGVNSRRNNLGFTAGITVGFTVFDGNRKRERTNANIALANIRLQQQELEQTLKADMNNLWQAYCNNIQILKLERENLVAAKENHSIARERYLLGNLSGIAMREAQKSLLDAEERILTAEYNTKLCEISLLQISGKAIEYIK</sequence>
<evidence type="ECO:0000256" key="6">
    <source>
        <dbReference type="ARBA" id="ARBA00023237"/>
    </source>
</evidence>
<organism evidence="8">
    <name type="scientific">termite gut metagenome</name>
    <dbReference type="NCBI Taxonomy" id="433724"/>
    <lineage>
        <taxon>unclassified sequences</taxon>
        <taxon>metagenomes</taxon>
        <taxon>organismal metagenomes</taxon>
    </lineage>
</organism>
<dbReference type="GO" id="GO:0015562">
    <property type="term" value="F:efflux transmembrane transporter activity"/>
    <property type="evidence" value="ECO:0007669"/>
    <property type="project" value="InterPro"/>
</dbReference>
<accession>A0A5J4SXW6</accession>
<evidence type="ECO:0000256" key="5">
    <source>
        <dbReference type="ARBA" id="ARBA00023136"/>
    </source>
</evidence>
<evidence type="ECO:0000256" key="4">
    <source>
        <dbReference type="ARBA" id="ARBA00022692"/>
    </source>
</evidence>
<keyword evidence="3" id="KW-1134">Transmembrane beta strand</keyword>